<feature type="compositionally biased region" description="Low complexity" evidence="1">
    <location>
        <begin position="365"/>
        <end position="383"/>
    </location>
</feature>
<feature type="compositionally biased region" description="Basic and acidic residues" evidence="1">
    <location>
        <begin position="340"/>
        <end position="364"/>
    </location>
</feature>
<keyword evidence="2" id="KW-1133">Transmembrane helix</keyword>
<accession>A0ABQ2RT02</accession>
<dbReference type="EMBL" id="BMQM01000006">
    <property type="protein sequence ID" value="GGR53305.1"/>
    <property type="molecule type" value="Genomic_DNA"/>
</dbReference>
<dbReference type="Gene3D" id="1.25.40.10">
    <property type="entry name" value="Tetratricopeptide repeat domain"/>
    <property type="match status" value="1"/>
</dbReference>
<dbReference type="InterPro" id="IPR011990">
    <property type="entry name" value="TPR-like_helical_dom_sf"/>
</dbReference>
<evidence type="ECO:0000256" key="2">
    <source>
        <dbReference type="SAM" id="Phobius"/>
    </source>
</evidence>
<dbReference type="Pfam" id="PF13432">
    <property type="entry name" value="TPR_16"/>
    <property type="match status" value="1"/>
</dbReference>
<protein>
    <recommendedName>
        <fullName evidence="5">Tetratricopeptide repeat protein</fullName>
    </recommendedName>
</protein>
<feature type="transmembrane region" description="Helical" evidence="2">
    <location>
        <begin position="220"/>
        <end position="239"/>
    </location>
</feature>
<keyword evidence="4" id="KW-1185">Reference proteome</keyword>
<dbReference type="Proteomes" id="UP000634308">
    <property type="component" value="Unassembled WGS sequence"/>
</dbReference>
<reference evidence="4" key="1">
    <citation type="journal article" date="2019" name="Int. J. Syst. Evol. Microbiol.">
        <title>The Global Catalogue of Microorganisms (GCM) 10K type strain sequencing project: providing services to taxonomists for standard genome sequencing and annotation.</title>
        <authorList>
            <consortium name="The Broad Institute Genomics Platform"/>
            <consortium name="The Broad Institute Genome Sequencing Center for Infectious Disease"/>
            <person name="Wu L."/>
            <person name="Ma J."/>
        </authorList>
    </citation>
    <scope>NUCLEOTIDE SEQUENCE [LARGE SCALE GENOMIC DNA]</scope>
    <source>
        <strain evidence="4">JCM 31404</strain>
    </source>
</reference>
<evidence type="ECO:0000313" key="3">
    <source>
        <dbReference type="EMBL" id="GGR53305.1"/>
    </source>
</evidence>
<keyword evidence="2" id="KW-0812">Transmembrane</keyword>
<evidence type="ECO:0000313" key="4">
    <source>
        <dbReference type="Proteomes" id="UP000634308"/>
    </source>
</evidence>
<feature type="region of interest" description="Disordered" evidence="1">
    <location>
        <begin position="334"/>
        <end position="395"/>
    </location>
</feature>
<keyword evidence="2" id="KW-0472">Membrane</keyword>
<name>A0ABQ2RT02_9DEIO</name>
<dbReference type="SUPFAM" id="SSF48452">
    <property type="entry name" value="TPR-like"/>
    <property type="match status" value="1"/>
</dbReference>
<proteinExistence type="predicted"/>
<sequence>MQSVKRLPQLILTLLLAGALVLPGAGATLVSPLQPAQVARSVQASAKLLTPDEVIVLMNAGRLTDAETAARAASAAHPESARSLLLLARIQARQGRLPEARAALSRAQTLPQWDEQELGVPFESPGDIEQVMLRDPAAARGLLADVLLAEGDDPKAYYLLAMTEALARQWDTSRAALAQARALSPSLGFADPESLASLERALQQNQPPVLDGPALALSPWRFWWVGLLMFLVWFVWWAVRAGQKMAAEEAANRAARIEKATLTAADLDRQVQQELAAARRDTPQEQRRATRLEQLAAQVIEWQEKALADRISAALMEATYRRLHAAAQSDDAHAAYTAEEAEKAAKEQARQQAEAKRRAEEKKTSGPSSLRKSERSSWSSGRSSSRRDNSGGSKW</sequence>
<comment type="caution">
    <text evidence="3">The sequence shown here is derived from an EMBL/GenBank/DDBJ whole genome shotgun (WGS) entry which is preliminary data.</text>
</comment>
<organism evidence="3 4">
    <name type="scientific">Deinococcus seoulensis</name>
    <dbReference type="NCBI Taxonomy" id="1837379"/>
    <lineage>
        <taxon>Bacteria</taxon>
        <taxon>Thermotogati</taxon>
        <taxon>Deinococcota</taxon>
        <taxon>Deinococci</taxon>
        <taxon>Deinococcales</taxon>
        <taxon>Deinococcaceae</taxon>
        <taxon>Deinococcus</taxon>
    </lineage>
</organism>
<evidence type="ECO:0008006" key="5">
    <source>
        <dbReference type="Google" id="ProtNLM"/>
    </source>
</evidence>
<gene>
    <name evidence="3" type="ORF">GCM10008959_13630</name>
</gene>
<evidence type="ECO:0000256" key="1">
    <source>
        <dbReference type="SAM" id="MobiDB-lite"/>
    </source>
</evidence>